<proteinExistence type="predicted"/>
<feature type="domain" description="Polymerase nucleotidyl transferase" evidence="1">
    <location>
        <begin position="18"/>
        <end position="54"/>
    </location>
</feature>
<evidence type="ECO:0000313" key="2">
    <source>
        <dbReference type="EMBL" id="RIH81645.1"/>
    </source>
</evidence>
<dbReference type="Pfam" id="PF01909">
    <property type="entry name" value="NTP_transf_2"/>
    <property type="match status" value="1"/>
</dbReference>
<protein>
    <recommendedName>
        <fullName evidence="1">Polymerase nucleotidyl transferase domain-containing protein</fullName>
    </recommendedName>
</protein>
<dbReference type="InterPro" id="IPR002934">
    <property type="entry name" value="Polymerase_NTP_transf_dom"/>
</dbReference>
<dbReference type="RefSeq" id="WP_119315996.1">
    <property type="nucleotide sequence ID" value="NZ_QXDL01000158.1"/>
</dbReference>
<evidence type="ECO:0000313" key="3">
    <source>
        <dbReference type="Proteomes" id="UP000265715"/>
    </source>
</evidence>
<dbReference type="OrthoDB" id="4212332at2"/>
<dbReference type="GO" id="GO:0016779">
    <property type="term" value="F:nucleotidyltransferase activity"/>
    <property type="evidence" value="ECO:0007669"/>
    <property type="project" value="InterPro"/>
</dbReference>
<dbReference type="Gene3D" id="3.30.460.10">
    <property type="entry name" value="Beta Polymerase, domain 2"/>
    <property type="match status" value="1"/>
</dbReference>
<dbReference type="SUPFAM" id="SSF81301">
    <property type="entry name" value="Nucleotidyltransferase"/>
    <property type="match status" value="1"/>
</dbReference>
<comment type="caution">
    <text evidence="2">The sequence shown here is derived from an EMBL/GenBank/DDBJ whole genome shotgun (WGS) entry which is preliminary data.</text>
</comment>
<accession>A0A399EBD2</accession>
<evidence type="ECO:0000259" key="1">
    <source>
        <dbReference type="Pfam" id="PF01909"/>
    </source>
</evidence>
<dbReference type="InterPro" id="IPR043519">
    <property type="entry name" value="NT_sf"/>
</dbReference>
<name>A0A399EBD2_9DEIN</name>
<dbReference type="AlphaFoldDB" id="A0A399EBD2"/>
<dbReference type="EMBL" id="QXDL01000158">
    <property type="protein sequence ID" value="RIH81645.1"/>
    <property type="molecule type" value="Genomic_DNA"/>
</dbReference>
<dbReference type="CDD" id="cd05403">
    <property type="entry name" value="NT_KNTase_like"/>
    <property type="match status" value="1"/>
</dbReference>
<gene>
    <name evidence="2" type="ORF">Mterra_03036</name>
</gene>
<organism evidence="2 3">
    <name type="scientific">Calidithermus terrae</name>
    <dbReference type="NCBI Taxonomy" id="1408545"/>
    <lineage>
        <taxon>Bacteria</taxon>
        <taxon>Thermotogati</taxon>
        <taxon>Deinococcota</taxon>
        <taxon>Deinococci</taxon>
        <taxon>Thermales</taxon>
        <taxon>Thermaceae</taxon>
        <taxon>Calidithermus</taxon>
    </lineage>
</organism>
<sequence>MHPLVVQIAYDLSADPHVRGILLTGSHARGDATQESDLDFWVLLGGVLERPFRSETLDGRWVEYHHRNLVQARERMRKNPAELYSHLDGKALYDPDGKLEELRAEAQALFAAYRLPAEERRALRYWLEGSRRKLEAALRNRDELRAAYLASTNAWKILEGLWAARHKPMPPGGAVWAHLHDLQLDEALKVVLRDLFTAGALERGQAALALTGWVLERLETT</sequence>
<keyword evidence="3" id="KW-1185">Reference proteome</keyword>
<reference evidence="2 3" key="1">
    <citation type="submission" date="2018-08" db="EMBL/GenBank/DDBJ databases">
        <title>Meiothermus terrae DSM 26712 genome sequencing project.</title>
        <authorList>
            <person name="Da Costa M.S."/>
            <person name="Albuquerque L."/>
            <person name="Raposo P."/>
            <person name="Froufe H.J.C."/>
            <person name="Barroso C.S."/>
            <person name="Egas C."/>
        </authorList>
    </citation>
    <scope>NUCLEOTIDE SEQUENCE [LARGE SCALE GENOMIC DNA]</scope>
    <source>
        <strain evidence="2 3">DSM 26712</strain>
    </source>
</reference>
<dbReference type="Proteomes" id="UP000265715">
    <property type="component" value="Unassembled WGS sequence"/>
</dbReference>